<dbReference type="PANTHER" id="PTHR43818">
    <property type="entry name" value="BCDNA.GH03377"/>
    <property type="match status" value="1"/>
</dbReference>
<dbReference type="SUPFAM" id="SSF51735">
    <property type="entry name" value="NAD(P)-binding Rossmann-fold domains"/>
    <property type="match status" value="1"/>
</dbReference>
<dbReference type="Pfam" id="PF01408">
    <property type="entry name" value="GFO_IDH_MocA"/>
    <property type="match status" value="1"/>
</dbReference>
<keyword evidence="6" id="KW-1185">Reference proteome</keyword>
<reference evidence="5 6" key="1">
    <citation type="journal article" date="2018" name="Environ. Microbiol.">
        <title>Ecological and genomic features of two widespread freshwater picocyanobacteria.</title>
        <authorList>
            <person name="Cabello-Yeves P.J."/>
            <person name="Picazo A."/>
            <person name="Camacho A."/>
            <person name="Callieri C."/>
            <person name="Rosselli R."/>
            <person name="Roda-Garcia J.J."/>
            <person name="Coutinho F.H."/>
            <person name="Rodriguez-Valera F."/>
        </authorList>
    </citation>
    <scope>NUCLEOTIDE SEQUENCE [LARGE SCALE GENOMIC DNA]</scope>
    <source>
        <strain evidence="5 6">Tous</strain>
    </source>
</reference>
<dbReference type="RefSeq" id="WP_106501580.1">
    <property type="nucleotide sequence ID" value="NZ_PXXO01000001.1"/>
</dbReference>
<comment type="caution">
    <text evidence="5">The sequence shown here is derived from an EMBL/GenBank/DDBJ whole genome shotgun (WGS) entry which is preliminary data.</text>
</comment>
<name>A0A2P7N1N4_9CYAN</name>
<dbReference type="Proteomes" id="UP000243002">
    <property type="component" value="Unassembled WGS sequence"/>
</dbReference>
<evidence type="ECO:0000256" key="1">
    <source>
        <dbReference type="ARBA" id="ARBA00010928"/>
    </source>
</evidence>
<dbReference type="InterPro" id="IPR004104">
    <property type="entry name" value="Gfo/Idh/MocA-like_OxRdtase_C"/>
</dbReference>
<dbReference type="Pfam" id="PF02894">
    <property type="entry name" value="GFO_IDH_MocA_C"/>
    <property type="match status" value="1"/>
</dbReference>
<keyword evidence="2" id="KW-0560">Oxidoreductase</keyword>
<evidence type="ECO:0000259" key="4">
    <source>
        <dbReference type="Pfam" id="PF02894"/>
    </source>
</evidence>
<comment type="similarity">
    <text evidence="1">Belongs to the Gfo/Idh/MocA family.</text>
</comment>
<dbReference type="PANTHER" id="PTHR43818:SF11">
    <property type="entry name" value="BCDNA.GH03377"/>
    <property type="match status" value="1"/>
</dbReference>
<dbReference type="Gene3D" id="3.40.50.720">
    <property type="entry name" value="NAD(P)-binding Rossmann-like Domain"/>
    <property type="match status" value="1"/>
</dbReference>
<evidence type="ECO:0000313" key="5">
    <source>
        <dbReference type="EMBL" id="PSJ07395.1"/>
    </source>
</evidence>
<dbReference type="Gene3D" id="3.30.360.10">
    <property type="entry name" value="Dihydrodipicolinate Reductase, domain 2"/>
    <property type="match status" value="1"/>
</dbReference>
<dbReference type="AlphaFoldDB" id="A0A2P7N1N4"/>
<dbReference type="GO" id="GO:0016491">
    <property type="term" value="F:oxidoreductase activity"/>
    <property type="evidence" value="ECO:0007669"/>
    <property type="project" value="UniProtKB-KW"/>
</dbReference>
<organism evidence="5 6">
    <name type="scientific">Cyanobium usitatum str. Tous</name>
    <dbReference type="NCBI Taxonomy" id="2116684"/>
    <lineage>
        <taxon>Bacteria</taxon>
        <taxon>Bacillati</taxon>
        <taxon>Cyanobacteriota</taxon>
        <taxon>Cyanophyceae</taxon>
        <taxon>Synechococcales</taxon>
        <taxon>Prochlorococcaceae</taxon>
        <taxon>Cyanobium</taxon>
    </lineage>
</organism>
<dbReference type="InterPro" id="IPR050463">
    <property type="entry name" value="Gfo/Idh/MocA_oxidrdct_glycsds"/>
</dbReference>
<feature type="domain" description="Gfo/Idh/MocA-like oxidoreductase N-terminal" evidence="3">
    <location>
        <begin position="6"/>
        <end position="124"/>
    </location>
</feature>
<proteinExistence type="inferred from homology"/>
<evidence type="ECO:0000256" key="2">
    <source>
        <dbReference type="ARBA" id="ARBA00023002"/>
    </source>
</evidence>
<gene>
    <name evidence="5" type="ORF">C7K55_01270</name>
</gene>
<dbReference type="SUPFAM" id="SSF55347">
    <property type="entry name" value="Glyceraldehyde-3-phosphate dehydrogenase-like, C-terminal domain"/>
    <property type="match status" value="1"/>
</dbReference>
<dbReference type="GO" id="GO:0000166">
    <property type="term" value="F:nucleotide binding"/>
    <property type="evidence" value="ECO:0007669"/>
    <property type="project" value="InterPro"/>
</dbReference>
<dbReference type="InterPro" id="IPR000683">
    <property type="entry name" value="Gfo/Idh/MocA-like_OxRdtase_N"/>
</dbReference>
<dbReference type="OrthoDB" id="9815825at2"/>
<accession>A0A2P7N1N4</accession>
<protein>
    <submittedName>
        <fullName evidence="5">Oxidoreductase</fullName>
    </submittedName>
</protein>
<dbReference type="InterPro" id="IPR036291">
    <property type="entry name" value="NAD(P)-bd_dom_sf"/>
</dbReference>
<evidence type="ECO:0000313" key="6">
    <source>
        <dbReference type="Proteomes" id="UP000243002"/>
    </source>
</evidence>
<evidence type="ECO:0000259" key="3">
    <source>
        <dbReference type="Pfam" id="PF01408"/>
    </source>
</evidence>
<sequence length="365" mass="39414">MSAPPLKVAIAGLGFGEAVHLPALRACPGTEPVALWHPRPERLEAACRSAELPGHSDFDGLLANPAVEAIVIATPPGPRFDLARRALEAGKHLLLEKPVALNAEQIESLQRLALQRGLTVAVNFEYRAVPLFQQLADLLASGVLGELVLVKYDWLMGSRADPSRPWSWYSQAAEGGGVLGALGTHAFDTLHWLVGPSHSLRAQLSTAITQRPLADGSGRLARVDAEDIALVQLELETPLGQRVPAQLNLASVARRGRGCWLELYGRDGTAVLGSDNQADYVHGFGLWQSHAGEPLRPVEADDRWSFARTWADGRIAPVQRIHSWWSAAVREGRPMLPGLGEAVLSQRCCDWARLGAAQSTPRGIT</sequence>
<feature type="domain" description="Gfo/Idh/MocA-like oxidoreductase C-terminal" evidence="4">
    <location>
        <begin position="137"/>
        <end position="360"/>
    </location>
</feature>
<dbReference type="EMBL" id="PXXO01000001">
    <property type="protein sequence ID" value="PSJ07395.1"/>
    <property type="molecule type" value="Genomic_DNA"/>
</dbReference>